<dbReference type="Gene3D" id="3.90.1200.10">
    <property type="match status" value="1"/>
</dbReference>
<reference evidence="3" key="1">
    <citation type="submission" date="2020-05" db="EMBL/GenBank/DDBJ databases">
        <authorList>
            <person name="Chiriac C."/>
            <person name="Salcher M."/>
            <person name="Ghai R."/>
            <person name="Kavagutti S V."/>
        </authorList>
    </citation>
    <scope>NUCLEOTIDE SEQUENCE</scope>
</reference>
<sequence length="352" mass="38315">MTPALDTAALTAWVDSQGILPGEGPLAAVSLGEGHSNLTYAVSRDVDGRTLTWVLRRPPHGPLLPTAHDVIREFRILSLLVGDPEGVRVPAVVAACHDESVLGAPFYLMESAPGVVVRSELPDFLAAPERRHALGLDLACALGEVHSAEWRPFVEAGIGRPSGYLERQLRRWSGQREGIEAAVAAAGGRARELPDYDAVRDWLRVNVPAEVEPALVHGDYRLDNVIVEAPGVITAVVDWEMATVGDPRADIGYLLSFWPEPGETLPLMELCPDTDGFPSRGELVDAWSRRTGRPDPTPDLDWFMTLAIWKLAILLEASYHRWMAGMSDDAFFGRLDTGVPQLLARAREVSGA</sequence>
<accession>A0A6J7Q4B8</accession>
<dbReference type="CDD" id="cd05154">
    <property type="entry name" value="ACAD10_11_N-like"/>
    <property type="match status" value="1"/>
</dbReference>
<dbReference type="InterPro" id="IPR002575">
    <property type="entry name" value="Aminoglycoside_PTrfase"/>
</dbReference>
<dbReference type="Pfam" id="PF01636">
    <property type="entry name" value="APH"/>
    <property type="match status" value="1"/>
</dbReference>
<dbReference type="EMBL" id="CAFBOZ010000156">
    <property type="protein sequence ID" value="CAB5009094.1"/>
    <property type="molecule type" value="Genomic_DNA"/>
</dbReference>
<dbReference type="EMBL" id="CAFBNF010000004">
    <property type="protein sequence ID" value="CAB4928376.1"/>
    <property type="molecule type" value="Genomic_DNA"/>
</dbReference>
<dbReference type="InterPro" id="IPR011009">
    <property type="entry name" value="Kinase-like_dom_sf"/>
</dbReference>
<dbReference type="InterPro" id="IPR051678">
    <property type="entry name" value="AGP_Transferase"/>
</dbReference>
<proteinExistence type="predicted"/>
<organism evidence="3">
    <name type="scientific">freshwater metagenome</name>
    <dbReference type="NCBI Taxonomy" id="449393"/>
    <lineage>
        <taxon>unclassified sequences</taxon>
        <taxon>metagenomes</taxon>
        <taxon>ecological metagenomes</taxon>
    </lineage>
</organism>
<dbReference type="PANTHER" id="PTHR21310">
    <property type="entry name" value="AMINOGLYCOSIDE PHOSPHOTRANSFERASE-RELATED-RELATED"/>
    <property type="match status" value="1"/>
</dbReference>
<dbReference type="SUPFAM" id="SSF56112">
    <property type="entry name" value="Protein kinase-like (PK-like)"/>
    <property type="match status" value="1"/>
</dbReference>
<evidence type="ECO:0000313" key="3">
    <source>
        <dbReference type="EMBL" id="CAB5009094.1"/>
    </source>
</evidence>
<evidence type="ECO:0000313" key="2">
    <source>
        <dbReference type="EMBL" id="CAB4928376.1"/>
    </source>
</evidence>
<dbReference type="PANTHER" id="PTHR21310:SF40">
    <property type="entry name" value="AMINOGLYCOSIDE PHOSPHOTRANSFERASE DOMAIN-CONTAINING PROTEIN-RELATED"/>
    <property type="match status" value="1"/>
</dbReference>
<evidence type="ECO:0000259" key="1">
    <source>
        <dbReference type="Pfam" id="PF01636"/>
    </source>
</evidence>
<dbReference type="InterPro" id="IPR041726">
    <property type="entry name" value="ACAD10_11_N"/>
</dbReference>
<name>A0A6J7Q4B8_9ZZZZ</name>
<feature type="domain" description="Aminoglycoside phosphotransferase" evidence="1">
    <location>
        <begin position="31"/>
        <end position="266"/>
    </location>
</feature>
<protein>
    <submittedName>
        <fullName evidence="3">Unannotated protein</fullName>
    </submittedName>
</protein>
<dbReference type="Gene3D" id="3.30.200.20">
    <property type="entry name" value="Phosphorylase Kinase, domain 1"/>
    <property type="match status" value="1"/>
</dbReference>
<gene>
    <name evidence="2" type="ORF">UFOPK3773_00091</name>
    <name evidence="3" type="ORF">UFOPK3992_01132</name>
</gene>
<dbReference type="AlphaFoldDB" id="A0A6J7Q4B8"/>